<dbReference type="EMBL" id="CAFBLZ010000030">
    <property type="protein sequence ID" value="CAB4884573.1"/>
    <property type="molecule type" value="Genomic_DNA"/>
</dbReference>
<dbReference type="InterPro" id="IPR013783">
    <property type="entry name" value="Ig-like_fold"/>
</dbReference>
<dbReference type="SUPFAM" id="SSF49265">
    <property type="entry name" value="Fibronectin type III"/>
    <property type="match status" value="1"/>
</dbReference>
<dbReference type="InterPro" id="IPR036116">
    <property type="entry name" value="FN3_sf"/>
</dbReference>
<proteinExistence type="predicted"/>
<feature type="domain" description="Fibronectin type-III" evidence="1">
    <location>
        <begin position="6"/>
        <end position="75"/>
    </location>
</feature>
<evidence type="ECO:0000259" key="1">
    <source>
        <dbReference type="PROSITE" id="PS50853"/>
    </source>
</evidence>
<evidence type="ECO:0000313" key="2">
    <source>
        <dbReference type="EMBL" id="CAB4884573.1"/>
    </source>
</evidence>
<reference evidence="2" key="1">
    <citation type="submission" date="2020-05" db="EMBL/GenBank/DDBJ databases">
        <authorList>
            <person name="Chiriac C."/>
            <person name="Salcher M."/>
            <person name="Ghai R."/>
            <person name="Kavagutti S V."/>
        </authorList>
    </citation>
    <scope>NUCLEOTIDE SEQUENCE</scope>
</reference>
<protein>
    <submittedName>
        <fullName evidence="2">Unannotated protein</fullName>
    </submittedName>
</protein>
<dbReference type="InterPro" id="IPR003961">
    <property type="entry name" value="FN3_dom"/>
</dbReference>
<accession>A0A6J7EYZ9</accession>
<gene>
    <name evidence="2" type="ORF">UFOPK3482_00485</name>
</gene>
<sequence length="75" mass="8367">MLAGGAPTRFIGNWKDAEHSVLVLTWRAPAEAVTGYKVELRSNRGEWKEHSQLPADQLKLELTKSATEGETSFRV</sequence>
<dbReference type="Gene3D" id="2.60.40.10">
    <property type="entry name" value="Immunoglobulins"/>
    <property type="match status" value="1"/>
</dbReference>
<dbReference type="AlphaFoldDB" id="A0A6J7EYZ9"/>
<name>A0A6J7EYZ9_9ZZZZ</name>
<organism evidence="2">
    <name type="scientific">freshwater metagenome</name>
    <dbReference type="NCBI Taxonomy" id="449393"/>
    <lineage>
        <taxon>unclassified sequences</taxon>
        <taxon>metagenomes</taxon>
        <taxon>ecological metagenomes</taxon>
    </lineage>
</organism>
<dbReference type="PROSITE" id="PS50853">
    <property type="entry name" value="FN3"/>
    <property type="match status" value="1"/>
</dbReference>